<dbReference type="Pfam" id="PF10557">
    <property type="entry name" value="Cullin_Nedd8"/>
    <property type="match status" value="1"/>
</dbReference>
<dbReference type="Pfam" id="PF19282">
    <property type="entry name" value="Exportin-T"/>
    <property type="match status" value="1"/>
</dbReference>
<dbReference type="Pfam" id="PF08389">
    <property type="entry name" value="Xpo1"/>
    <property type="match status" value="1"/>
</dbReference>
<evidence type="ECO:0000256" key="5">
    <source>
        <dbReference type="ARBA" id="ARBA00022448"/>
    </source>
</evidence>
<dbReference type="GO" id="GO:0071528">
    <property type="term" value="P:tRNA re-export from nucleus"/>
    <property type="evidence" value="ECO:0007669"/>
    <property type="project" value="UniProtKB-UniRule"/>
</dbReference>
<evidence type="ECO:0000313" key="17">
    <source>
        <dbReference type="Proteomes" id="UP000029665"/>
    </source>
</evidence>
<protein>
    <recommendedName>
        <fullName evidence="4 14">Exportin-T</fullName>
    </recommendedName>
    <alternativeName>
        <fullName evidence="14">Exportin(tRNA)</fullName>
    </alternativeName>
    <alternativeName>
        <fullName evidence="14">tRNA exportin</fullName>
    </alternativeName>
</protein>
<evidence type="ECO:0000259" key="15">
    <source>
        <dbReference type="PROSITE" id="PS50069"/>
    </source>
</evidence>
<dbReference type="InterPro" id="IPR040017">
    <property type="entry name" value="XPOT"/>
</dbReference>
<dbReference type="PROSITE" id="PS01256">
    <property type="entry name" value="CULLIN_1"/>
    <property type="match status" value="1"/>
</dbReference>
<proteinExistence type="inferred from homology"/>
<evidence type="ECO:0000256" key="12">
    <source>
        <dbReference type="PROSITE-ProRule" id="PRU00330"/>
    </source>
</evidence>
<dbReference type="SMART" id="SM00182">
    <property type="entry name" value="CULLIN"/>
    <property type="match status" value="1"/>
</dbReference>
<evidence type="ECO:0000256" key="1">
    <source>
        <dbReference type="ARBA" id="ARBA00004496"/>
    </source>
</evidence>
<dbReference type="GO" id="GO:0031625">
    <property type="term" value="F:ubiquitin protein ligase binding"/>
    <property type="evidence" value="ECO:0007669"/>
    <property type="project" value="InterPro"/>
</dbReference>
<dbReference type="Gene3D" id="3.30.230.130">
    <property type="entry name" value="Cullin, Chain C, Domain 2"/>
    <property type="match status" value="1"/>
</dbReference>
<dbReference type="FunFam" id="1.20.1310.10:FF:000001">
    <property type="entry name" value="Cullin 3"/>
    <property type="match status" value="1"/>
</dbReference>
<evidence type="ECO:0000256" key="8">
    <source>
        <dbReference type="ARBA" id="ARBA00022555"/>
    </source>
</evidence>
<dbReference type="InterPro" id="IPR036317">
    <property type="entry name" value="Cullin_homology_sf"/>
</dbReference>
<dbReference type="SUPFAM" id="SSF75632">
    <property type="entry name" value="Cullin homology domain"/>
    <property type="match status" value="1"/>
</dbReference>
<dbReference type="InterPro" id="IPR016024">
    <property type="entry name" value="ARM-type_fold"/>
</dbReference>
<dbReference type="GO" id="GO:0031461">
    <property type="term" value="C:cullin-RING ubiquitin ligase complex"/>
    <property type="evidence" value="ECO:0007669"/>
    <property type="project" value="InterPro"/>
</dbReference>
<dbReference type="InterPro" id="IPR016158">
    <property type="entry name" value="Cullin_homology"/>
</dbReference>
<evidence type="ECO:0000313" key="16">
    <source>
        <dbReference type="EMBL" id="CDO78180.1"/>
    </source>
</evidence>
<dbReference type="EMBL" id="CCBP010000707">
    <property type="protein sequence ID" value="CDO78180.1"/>
    <property type="molecule type" value="Genomic_DNA"/>
</dbReference>
<evidence type="ECO:0000256" key="10">
    <source>
        <dbReference type="ARBA" id="ARBA00022884"/>
    </source>
</evidence>
<dbReference type="InterPro" id="IPR036388">
    <property type="entry name" value="WH-like_DNA-bd_sf"/>
</dbReference>
<keyword evidence="5 14" id="KW-0813">Transport</keyword>
<keyword evidence="17" id="KW-1185">Reference proteome</keyword>
<comment type="function">
    <text evidence="14">tRNA nucleus export receptor which facilitates tRNA translocation across the nuclear pore complex.</text>
</comment>
<dbReference type="OrthoDB" id="26399at2759"/>
<dbReference type="Gene3D" id="1.20.1310.10">
    <property type="entry name" value="Cullin Repeats"/>
    <property type="match status" value="4"/>
</dbReference>
<dbReference type="SUPFAM" id="SSF48371">
    <property type="entry name" value="ARM repeat"/>
    <property type="match status" value="1"/>
</dbReference>
<dbReference type="GO" id="GO:0000278">
    <property type="term" value="P:mitotic cell cycle"/>
    <property type="evidence" value="ECO:0007669"/>
    <property type="project" value="UniProtKB-ARBA"/>
</dbReference>
<dbReference type="GO" id="GO:0010468">
    <property type="term" value="P:regulation of gene expression"/>
    <property type="evidence" value="ECO:0007669"/>
    <property type="project" value="UniProtKB-ARBA"/>
</dbReference>
<dbReference type="FunFam" id="1.20.1310.10:FF:000002">
    <property type="entry name" value="cullin-3 isoform X1"/>
    <property type="match status" value="1"/>
</dbReference>
<dbReference type="Pfam" id="PF26557">
    <property type="entry name" value="Cullin_AB"/>
    <property type="match status" value="1"/>
</dbReference>
<comment type="similarity">
    <text evidence="3 14">Belongs to the exportin family.</text>
</comment>
<dbReference type="Gene3D" id="1.25.10.10">
    <property type="entry name" value="Leucine-rich Repeat Variant"/>
    <property type="match status" value="1"/>
</dbReference>
<dbReference type="InterPro" id="IPR059120">
    <property type="entry name" value="Cullin-like_AB"/>
</dbReference>
<evidence type="ECO:0000256" key="2">
    <source>
        <dbReference type="ARBA" id="ARBA00006019"/>
    </source>
</evidence>
<dbReference type="GO" id="GO:0007165">
    <property type="term" value="P:signal transduction"/>
    <property type="evidence" value="ECO:0007669"/>
    <property type="project" value="UniProtKB-ARBA"/>
</dbReference>
<dbReference type="PANTHER" id="PTHR15952">
    <property type="entry name" value="EXPORTIN-T/LOS1"/>
    <property type="match status" value="1"/>
</dbReference>
<dbReference type="InterPro" id="IPR001373">
    <property type="entry name" value="Cullin_N"/>
</dbReference>
<dbReference type="InterPro" id="IPR011989">
    <property type="entry name" value="ARM-like"/>
</dbReference>
<dbReference type="PROSITE" id="PS50069">
    <property type="entry name" value="CULLIN_2"/>
    <property type="match status" value="1"/>
</dbReference>
<evidence type="ECO:0000256" key="14">
    <source>
        <dbReference type="RuleBase" id="RU366037"/>
    </source>
</evidence>
<reference evidence="16" key="1">
    <citation type="submission" date="2014-01" db="EMBL/GenBank/DDBJ databases">
        <title>The genome of the white-rot fungus Pycnoporus cinnabarinus: a basidiomycete model with a versatile arsenal for lignocellulosic biomass breakdown.</title>
        <authorList>
            <person name="Levasseur A."/>
            <person name="Lomascolo A."/>
            <person name="Ruiz-Duenas F.J."/>
            <person name="Uzan E."/>
            <person name="Piumi F."/>
            <person name="Kues U."/>
            <person name="Ram A.F.J."/>
            <person name="Murat C."/>
            <person name="Haon M."/>
            <person name="Benoit I."/>
            <person name="Arfi Y."/>
            <person name="Chevret D."/>
            <person name="Drula E."/>
            <person name="Kwon M.J."/>
            <person name="Gouret P."/>
            <person name="Lesage-Meessen L."/>
            <person name="Lombard V."/>
            <person name="Mariette J."/>
            <person name="Noirot C."/>
            <person name="Park J."/>
            <person name="Patyshakuliyeva A."/>
            <person name="Wieneger R.A.B."/>
            <person name="Wosten H.A.B."/>
            <person name="Martin F."/>
            <person name="Coutinho P.M."/>
            <person name="de Vries R."/>
            <person name="Martinez A.T."/>
            <person name="Klopp C."/>
            <person name="Pontarotti P."/>
            <person name="Henrissat B."/>
            <person name="Record E."/>
        </authorList>
    </citation>
    <scope>NUCLEOTIDE SEQUENCE [LARGE SCALE GENOMIC DNA]</scope>
    <source>
        <strain evidence="16">BRFM137</strain>
    </source>
</reference>
<evidence type="ECO:0000256" key="3">
    <source>
        <dbReference type="ARBA" id="ARBA00009466"/>
    </source>
</evidence>
<comment type="similarity">
    <text evidence="2 12 13">Belongs to the cullin family.</text>
</comment>
<keyword evidence="7" id="KW-1017">Isopeptide bond</keyword>
<dbReference type="SMART" id="SM00884">
    <property type="entry name" value="Cullin_Nedd8"/>
    <property type="match status" value="1"/>
</dbReference>
<dbReference type="Gene3D" id="1.10.10.10">
    <property type="entry name" value="Winged helix-like DNA-binding domain superfamily/Winged helix DNA-binding domain"/>
    <property type="match status" value="1"/>
</dbReference>
<dbReference type="Pfam" id="PF00888">
    <property type="entry name" value="Cullin"/>
    <property type="match status" value="1"/>
</dbReference>
<dbReference type="GO" id="GO:0031267">
    <property type="term" value="F:small GTPase binding"/>
    <property type="evidence" value="ECO:0007669"/>
    <property type="project" value="InterPro"/>
</dbReference>
<keyword evidence="6 14" id="KW-0963">Cytoplasm</keyword>
<dbReference type="FunFam" id="1.20.1310.10:FF:000036">
    <property type="entry name" value="SCF ubiquitin ligase subunit CulC, putative"/>
    <property type="match status" value="1"/>
</dbReference>
<dbReference type="HOGENOM" id="CLU_002253_0_0_1"/>
<accession>A0A060SUV7</accession>
<dbReference type="InterPro" id="IPR036390">
    <property type="entry name" value="WH_DNA-bd_sf"/>
</dbReference>
<evidence type="ECO:0000256" key="13">
    <source>
        <dbReference type="RuleBase" id="RU003829"/>
    </source>
</evidence>
<dbReference type="InterPro" id="IPR016157">
    <property type="entry name" value="Cullin_CS"/>
</dbReference>
<dbReference type="SUPFAM" id="SSF46785">
    <property type="entry name" value="Winged helix' DNA-binding domain"/>
    <property type="match status" value="1"/>
</dbReference>
<keyword evidence="8 14" id="KW-0820">tRNA-binding</keyword>
<dbReference type="FunFam" id="1.10.10.10:FF:000091">
    <property type="entry name" value="Cullin 3"/>
    <property type="match status" value="1"/>
</dbReference>
<name>A0A060SUV7_PYCCI</name>
<dbReference type="GO" id="GO:0006915">
    <property type="term" value="P:apoptotic process"/>
    <property type="evidence" value="ECO:0007669"/>
    <property type="project" value="UniProtKB-ARBA"/>
</dbReference>
<comment type="caution">
    <text evidence="16">The sequence shown here is derived from an EMBL/GenBank/DDBJ whole genome shotgun (WGS) entry which is preliminary data.</text>
</comment>
<dbReference type="GO" id="GO:0005643">
    <property type="term" value="C:nuclear pore"/>
    <property type="evidence" value="ECO:0007669"/>
    <property type="project" value="TreeGrafter"/>
</dbReference>
<dbReference type="InterPro" id="IPR016159">
    <property type="entry name" value="Cullin_repeat-like_dom_sf"/>
</dbReference>
<dbReference type="GO" id="GO:0005737">
    <property type="term" value="C:cytoplasm"/>
    <property type="evidence" value="ECO:0007669"/>
    <property type="project" value="UniProtKB-SubCell"/>
</dbReference>
<evidence type="ECO:0000256" key="9">
    <source>
        <dbReference type="ARBA" id="ARBA00022843"/>
    </source>
</evidence>
<keyword evidence="9" id="KW-0832">Ubl conjugation</keyword>
<dbReference type="SUPFAM" id="SSF74788">
    <property type="entry name" value="Cullin repeat-like"/>
    <property type="match status" value="1"/>
</dbReference>
<dbReference type="InterPro" id="IPR019559">
    <property type="entry name" value="Cullin_neddylation_domain"/>
</dbReference>
<dbReference type="STRING" id="5643.A0A060SUV7"/>
<evidence type="ECO:0000256" key="11">
    <source>
        <dbReference type="ARBA" id="ARBA00023242"/>
    </source>
</evidence>
<dbReference type="InterPro" id="IPR013598">
    <property type="entry name" value="Exportin-1/Importin-b-like"/>
</dbReference>
<dbReference type="GO" id="GO:0000049">
    <property type="term" value="F:tRNA binding"/>
    <property type="evidence" value="ECO:0007669"/>
    <property type="project" value="UniProtKB-UniRule"/>
</dbReference>
<comment type="subcellular location">
    <subcellularLocation>
        <location evidence="1 14">Cytoplasm</location>
    </subcellularLocation>
    <subcellularLocation>
        <location evidence="14">Nucleus</location>
    </subcellularLocation>
    <text evidence="14">Shuttles between the nucleus and the cytoplasm.</text>
</comment>
<keyword evidence="10 14" id="KW-0694">RNA-binding</keyword>
<dbReference type="GO" id="GO:0043161">
    <property type="term" value="P:proteasome-mediated ubiquitin-dependent protein catabolic process"/>
    <property type="evidence" value="ECO:0007669"/>
    <property type="project" value="UniProtKB-ARBA"/>
</dbReference>
<keyword evidence="11 14" id="KW-0539">Nucleus</keyword>
<gene>
    <name evidence="16" type="ORF">BN946_scf184797.g6</name>
</gene>
<dbReference type="Proteomes" id="UP000029665">
    <property type="component" value="Unassembled WGS sequence"/>
</dbReference>
<evidence type="ECO:0000256" key="7">
    <source>
        <dbReference type="ARBA" id="ARBA00022499"/>
    </source>
</evidence>
<evidence type="ECO:0000256" key="6">
    <source>
        <dbReference type="ARBA" id="ARBA00022490"/>
    </source>
</evidence>
<dbReference type="PANTHER" id="PTHR15952:SF11">
    <property type="entry name" value="EXPORTIN-T"/>
    <property type="match status" value="1"/>
</dbReference>
<dbReference type="GO" id="GO:0016363">
    <property type="term" value="C:nuclear matrix"/>
    <property type="evidence" value="ECO:0007669"/>
    <property type="project" value="TreeGrafter"/>
</dbReference>
<dbReference type="InterPro" id="IPR045546">
    <property type="entry name" value="Exportin-T_C"/>
</dbReference>
<evidence type="ECO:0000256" key="4">
    <source>
        <dbReference type="ARBA" id="ARBA00018928"/>
    </source>
</evidence>
<sequence>MEQDLNQFVQAILIASDPAQSSLHQQALQYLTAVQQNSSAWRLALAVFVEPDPTGGRKHPPHARFYALRVLDEFLDNRFEPLDDNTFETIRQSVLNYIQSEYIYGPAEADASFLRNKFAHTLTLFFLCTYVDKWPTFFTDFFALIHPPESTSQAPFNTHVSLLLFHIVLEISGEVADQLIKAARPFSEQRHARDARVRDAVRDRDAARINEAVLTIVADGVERMSHLRKEGVNPSSERELDQTIEVVDYGVRTFASYVGWIDINLTVTRDTVPLLFTLLSDPSLPIRLATALALTRIVAKGLKEPGDKLQLIKVLSLGQVLDALEEKTRAEQKSRGSDTDEGEESYREALGKLLNVLGLELCKLTDDCSDEGIRSEAGLLLNQLLPVMLRFLADEYDDTCSTVFPLLQTILLSRQRKSSSEPLDPTKRSFLSSLLGVILEKLKWDEESDPEDMDEDDKAAFEELRKELRTFMDSTLMIDPELVTEAVRTLALNTLTAYQNGVAIKWNDAELAVYLVYIFGEINKSGGKGRAAFCQAPALQKDKRKETDYSEYPLTSHGEMLYALVQSGISAYPHKTVQMQFFETVARYGDFFKVRKECIMPTLQAMLDTRGLHSPESSTRSRVYYLFYRFIREDRNEISPEVAVSLLEGIRDLLVIQVELPELENPDPQDILQEAVSASTIFDSQLYLFEAVGTLVSLLQKSPDQAAALLLSVVRPLLDELSVSLQAAKGPDDVLAILKVHHIIMALGNIAKGFPEYPNPVPEGYTAPPLDVFREVGQAILVCLEAMNVFRVVRDATRFAFARILATTGSTVAQLIPTLMANLLAHFEPTELIDFMNFIGLSIHKLQEDLLDVLDQLIGPLSTHINGILAQPVTGTDDQVTHVDTKRAYLGLLNSIVSSKLHTIFISDRNKAQLENLLESMLQLAEDPSDPTSQKAAFSFFGRCVNVWAEVPKAPGDQQVLPGFERFVYERVIPTAFAVLSLPQFNIKDGQIVVVLHEIANFLQTVSKTRGQEAFDFFVNVFLPSQNWPQATAVEFATKMRDLDPKGFRKYFTDFHGPDVSIDETWAKLSRNIVEIQNHNAANLSFEENHRYAYNMVLYKHGEKLYKGTTQLIAENLEKLAKEYIIPAFPAAVTDDPVQKSQEGEMLLKALKKVWDDHTSSLSKLRDVLKYMDRVYTTSAKVPPIWDAGLILFIKHIIKPPIEDHVIAAILTLIQVERDGYTINRSSVKGCVDVFIQLTDPDSRDAISLYRRDVEPAVLRESETFYRQEGEKLLETCDAPEYLRRVEGRFHEEESRTHHILSTQTTPHLQRILEQHLVSAHLWTVVNMPNSGLDAMIDTDKFDDLARLYRLFTRVSEGLPCLKKSLRETVIRRGKEINDASTGLAVDGGESQDEEVGEASAKAKGKAKARAPNAASQTLVLALKWVQDVLDLKDKFDTIWSEAFARDRELESGLNDAFQTFINLNEKSPEFISLFIDDNLKKGLKGKSDTEVDMVLDKTITVFRYITDKDVFERYYKGHLAKRLLLGRSVSDDAERGMLAKLKVECGYQFTQKLEGMFHDMKISAETLQAYRDYLAKNSIEQDIELSVIVMTSTFWPMSHSAASCTFPAQLISASRSFERFYLSRHSGRRLKWQPSLGNADVRVQFKSRKHDLNVSTFALVILLLFEDILDDQFLTYEEIKNATAIPDVELKRQLQSLACAKYKILKKHPPGRDVNPTDSFSFNVDFSASLQKIKISTIASRVENTEERKETKDRIDEERKHQMDACIVRIMKDRKHMTHNDLVNEVTRQLASRFQPNPVAIKKRIENLIEREYLERCEDRKSYNYLA</sequence>
<organism evidence="16 17">
    <name type="scientific">Pycnoporus cinnabarinus</name>
    <name type="common">Cinnabar-red polypore</name>
    <name type="synonym">Trametes cinnabarina</name>
    <dbReference type="NCBI Taxonomy" id="5643"/>
    <lineage>
        <taxon>Eukaryota</taxon>
        <taxon>Fungi</taxon>
        <taxon>Dikarya</taxon>
        <taxon>Basidiomycota</taxon>
        <taxon>Agaricomycotina</taxon>
        <taxon>Agaricomycetes</taxon>
        <taxon>Polyporales</taxon>
        <taxon>Polyporaceae</taxon>
        <taxon>Trametes</taxon>
    </lineage>
</organism>
<dbReference type="GO" id="GO:0006950">
    <property type="term" value="P:response to stress"/>
    <property type="evidence" value="ECO:0007669"/>
    <property type="project" value="UniProtKB-ARBA"/>
</dbReference>
<dbReference type="GO" id="GO:0080090">
    <property type="term" value="P:regulation of primary metabolic process"/>
    <property type="evidence" value="ECO:0007669"/>
    <property type="project" value="UniProtKB-ARBA"/>
</dbReference>
<feature type="domain" description="Cullin family profile" evidence="15">
    <location>
        <begin position="1467"/>
        <end position="1699"/>
    </location>
</feature>